<keyword evidence="3" id="KW-0479">Metal-binding</keyword>
<evidence type="ECO:0000256" key="6">
    <source>
        <dbReference type="ARBA" id="ARBA00023004"/>
    </source>
</evidence>
<dbReference type="SUPFAM" id="SSF51197">
    <property type="entry name" value="Clavaminate synthase-like"/>
    <property type="match status" value="1"/>
</dbReference>
<dbReference type="EMBL" id="CP086357">
    <property type="protein sequence ID" value="UNI18432.1"/>
    <property type="molecule type" value="Genomic_DNA"/>
</dbReference>
<protein>
    <submittedName>
        <fullName evidence="7">Verruculogen synthase</fullName>
        <ecNumber evidence="7">1.14.11.38</ecNumber>
    </submittedName>
</protein>
<dbReference type="GO" id="GO:0051213">
    <property type="term" value="F:dioxygenase activity"/>
    <property type="evidence" value="ECO:0007669"/>
    <property type="project" value="UniProtKB-KW"/>
</dbReference>
<keyword evidence="5 7" id="KW-0560">Oxidoreductase</keyword>
<evidence type="ECO:0000313" key="7">
    <source>
        <dbReference type="EMBL" id="UNI18432.1"/>
    </source>
</evidence>
<keyword evidence="6" id="KW-0408">Iron</keyword>
<comment type="similarity">
    <text evidence="2">Belongs to the PhyH family.</text>
</comment>
<accession>A0A9Q8QFS2</accession>
<evidence type="ECO:0000256" key="4">
    <source>
        <dbReference type="ARBA" id="ARBA00022964"/>
    </source>
</evidence>
<name>A0A9Q8QFS2_9HYPO</name>
<evidence type="ECO:0000256" key="3">
    <source>
        <dbReference type="ARBA" id="ARBA00022723"/>
    </source>
</evidence>
<dbReference type="PANTHER" id="PTHR20883">
    <property type="entry name" value="PHYTANOYL-COA DIOXYGENASE DOMAIN CONTAINING 1"/>
    <property type="match status" value="1"/>
</dbReference>
<dbReference type="Pfam" id="PF05721">
    <property type="entry name" value="PhyH"/>
    <property type="match status" value="1"/>
</dbReference>
<sequence length="292" mass="32830">MAITTTKPPSLRQVEASEGCDAIVSALREDGGVIIKNLVTTDQVCRINKEIDPVMEKLAVGTKLSDERLQDFHGYNTKRLTNLVTHSKTFREEVLEHDLIHQICEAIFMEDAGTYWMNSAQTIEIGPGSNRQELHRDQIQYPIFTYCGADAPEAVINFMVALTKFTEESGATRVVPGSHKWANFREYGTHEDSVPAEMEVGDACLFSGKVSHGGGANRTRDFKRRGLAITFQPSYLTPEEAYPFLIRKELAMTLSPRAQRLLGFRSQFPKDTLGLWKCDYSHTDDVVYYPAT</sequence>
<reference evidence="7" key="1">
    <citation type="submission" date="2021-11" db="EMBL/GenBank/DDBJ databases">
        <title>Purpureocillium_takamizusanense_genome.</title>
        <authorList>
            <person name="Nguyen N.-H."/>
        </authorList>
    </citation>
    <scope>NUCLEOTIDE SEQUENCE</scope>
    <source>
        <strain evidence="7">PT3</strain>
    </source>
</reference>
<dbReference type="EC" id="1.14.11.38" evidence="7"/>
<dbReference type="KEGG" id="ptkz:JDV02_004701"/>
<dbReference type="AlphaFoldDB" id="A0A9Q8QFS2"/>
<keyword evidence="8" id="KW-1185">Reference proteome</keyword>
<comment type="cofactor">
    <cofactor evidence="1">
        <name>Fe cation</name>
        <dbReference type="ChEBI" id="CHEBI:24875"/>
    </cofactor>
</comment>
<dbReference type="PANTHER" id="PTHR20883:SF19">
    <property type="entry name" value="MULTIFUNCTIONAL DIOXYGENASE AUSE"/>
    <property type="match status" value="1"/>
</dbReference>
<dbReference type="Gene3D" id="2.60.120.620">
    <property type="entry name" value="q2cbj1_9rhob like domain"/>
    <property type="match status" value="1"/>
</dbReference>
<dbReference type="GO" id="GO:0046872">
    <property type="term" value="F:metal ion binding"/>
    <property type="evidence" value="ECO:0007669"/>
    <property type="project" value="UniProtKB-KW"/>
</dbReference>
<evidence type="ECO:0000313" key="8">
    <source>
        <dbReference type="Proteomes" id="UP000829364"/>
    </source>
</evidence>
<evidence type="ECO:0000256" key="2">
    <source>
        <dbReference type="ARBA" id="ARBA00005830"/>
    </source>
</evidence>
<dbReference type="OrthoDB" id="445007at2759"/>
<proteinExistence type="inferred from homology"/>
<evidence type="ECO:0000256" key="1">
    <source>
        <dbReference type="ARBA" id="ARBA00001962"/>
    </source>
</evidence>
<dbReference type="RefSeq" id="XP_047841913.1">
    <property type="nucleotide sequence ID" value="XM_047985933.1"/>
</dbReference>
<dbReference type="GeneID" id="72066653"/>
<evidence type="ECO:0000256" key="5">
    <source>
        <dbReference type="ARBA" id="ARBA00023002"/>
    </source>
</evidence>
<organism evidence="7 8">
    <name type="scientific">Purpureocillium takamizusanense</name>
    <dbReference type="NCBI Taxonomy" id="2060973"/>
    <lineage>
        <taxon>Eukaryota</taxon>
        <taxon>Fungi</taxon>
        <taxon>Dikarya</taxon>
        <taxon>Ascomycota</taxon>
        <taxon>Pezizomycotina</taxon>
        <taxon>Sordariomycetes</taxon>
        <taxon>Hypocreomycetidae</taxon>
        <taxon>Hypocreales</taxon>
        <taxon>Ophiocordycipitaceae</taxon>
        <taxon>Purpureocillium</taxon>
    </lineage>
</organism>
<dbReference type="InterPro" id="IPR008775">
    <property type="entry name" value="Phytyl_CoA_dOase-like"/>
</dbReference>
<keyword evidence="4" id="KW-0223">Dioxygenase</keyword>
<dbReference type="Proteomes" id="UP000829364">
    <property type="component" value="Chromosome 4"/>
</dbReference>
<gene>
    <name evidence="7" type="primary">ftmOx1</name>
    <name evidence="7" type="ORF">JDV02_004701</name>
</gene>